<keyword evidence="3" id="KW-1185">Reference proteome</keyword>
<dbReference type="Proteomes" id="UP000095280">
    <property type="component" value="Unplaced"/>
</dbReference>
<dbReference type="GO" id="GO:0046488">
    <property type="term" value="P:phosphatidylinositol metabolic process"/>
    <property type="evidence" value="ECO:0007669"/>
    <property type="project" value="TreeGrafter"/>
</dbReference>
<dbReference type="SUPFAM" id="SSF50729">
    <property type="entry name" value="PH domain-like"/>
    <property type="match status" value="1"/>
</dbReference>
<evidence type="ECO:0000313" key="4">
    <source>
        <dbReference type="WBParaSite" id="maker-unitig_42873-snap-gene-0.1-mRNA-1"/>
    </source>
</evidence>
<evidence type="ECO:0000259" key="2">
    <source>
        <dbReference type="Pfam" id="PF00388"/>
    </source>
</evidence>
<dbReference type="GO" id="GO:0048015">
    <property type="term" value="P:phosphatidylinositol-mediated signaling"/>
    <property type="evidence" value="ECO:0007669"/>
    <property type="project" value="TreeGrafter"/>
</dbReference>
<feature type="domain" description="Phosphatidylinositol-specific phospholipase C X" evidence="2">
    <location>
        <begin position="270"/>
        <end position="326"/>
    </location>
</feature>
<sequence>LILLPSPPDSTGPQAVTLKVDPKGHVLYWRDGSGETKIREACGFLRFIGGADRGRTVTISYGLDLVNIQWINFVAASKNEWSSQLFRYATNSFVNNPSFYDMLERSWTKLSVSRDADNLIALKTQSAANRPRGPYRNPKLKQKQKGVSLGAAPTPRRQKSSREWRLRSSSAQRRLQRRSRIRSGVEPGLPRRNHCRTSRRASAFWLLNGDAADPRLNEIIYPYANEGQGPRAHRKFRAGTTHSLRKTSSAAEACMPYLISTDNKRVSPAHGKSSVELYRQVLLTGCRCVELDCWDGKAQKSEPIITHAYTMCSEVPFRETMEAIASRL</sequence>
<feature type="region of interest" description="Disordered" evidence="1">
    <location>
        <begin position="123"/>
        <end position="193"/>
    </location>
</feature>
<dbReference type="Gene3D" id="2.30.29.240">
    <property type="match status" value="1"/>
</dbReference>
<organism evidence="3 4">
    <name type="scientific">Macrostomum lignano</name>
    <dbReference type="NCBI Taxonomy" id="282301"/>
    <lineage>
        <taxon>Eukaryota</taxon>
        <taxon>Metazoa</taxon>
        <taxon>Spiralia</taxon>
        <taxon>Lophotrochozoa</taxon>
        <taxon>Platyhelminthes</taxon>
        <taxon>Rhabditophora</taxon>
        <taxon>Macrostomorpha</taxon>
        <taxon>Macrostomida</taxon>
        <taxon>Macrostomidae</taxon>
        <taxon>Macrostomum</taxon>
    </lineage>
</organism>
<evidence type="ECO:0000256" key="1">
    <source>
        <dbReference type="SAM" id="MobiDB-lite"/>
    </source>
</evidence>
<name>A0A1I8FPV2_9PLAT</name>
<proteinExistence type="predicted"/>
<dbReference type="GO" id="GO:0051209">
    <property type="term" value="P:release of sequestered calcium ion into cytosol"/>
    <property type="evidence" value="ECO:0007669"/>
    <property type="project" value="TreeGrafter"/>
</dbReference>
<dbReference type="InterPro" id="IPR000909">
    <property type="entry name" value="PLipase_C_PInositol-sp_X_dom"/>
</dbReference>
<dbReference type="SUPFAM" id="SSF51695">
    <property type="entry name" value="PLC-like phosphodiesterases"/>
    <property type="match status" value="1"/>
</dbReference>
<accession>A0A1I8FPV2</accession>
<dbReference type="Gene3D" id="3.20.20.190">
    <property type="entry name" value="Phosphatidylinositol (PI) phosphodiesterase"/>
    <property type="match status" value="1"/>
</dbReference>
<dbReference type="GO" id="GO:0005737">
    <property type="term" value="C:cytoplasm"/>
    <property type="evidence" value="ECO:0007669"/>
    <property type="project" value="TreeGrafter"/>
</dbReference>
<dbReference type="AlphaFoldDB" id="A0A1I8FPV2"/>
<dbReference type="InterPro" id="IPR017946">
    <property type="entry name" value="PLC-like_Pdiesterase_TIM-brl"/>
</dbReference>
<dbReference type="InterPro" id="IPR001192">
    <property type="entry name" value="PI-PLC_fam"/>
</dbReference>
<reference evidence="4" key="1">
    <citation type="submission" date="2016-11" db="UniProtKB">
        <authorList>
            <consortium name="WormBaseParasite"/>
        </authorList>
    </citation>
    <scope>IDENTIFICATION</scope>
</reference>
<protein>
    <submittedName>
        <fullName evidence="4">PLCXc domain-containing protein</fullName>
    </submittedName>
</protein>
<dbReference type="PANTHER" id="PTHR10336:SF149">
    <property type="entry name" value="1-PHOSPHATIDYLINOSITOL 4,5-BISPHOSPHATE PHOSPHODIESTERASE CLASSES I AND II"/>
    <property type="match status" value="1"/>
</dbReference>
<dbReference type="WBParaSite" id="maker-unitig_42873-snap-gene-0.1-mRNA-1">
    <property type="protein sequence ID" value="maker-unitig_42873-snap-gene-0.1-mRNA-1"/>
    <property type="gene ID" value="maker-unitig_42873-snap-gene-0.1"/>
</dbReference>
<dbReference type="GO" id="GO:0007186">
    <property type="term" value="P:G protein-coupled receptor signaling pathway"/>
    <property type="evidence" value="ECO:0007669"/>
    <property type="project" value="TreeGrafter"/>
</dbReference>
<dbReference type="GO" id="GO:0004435">
    <property type="term" value="F:phosphatidylinositol-4,5-bisphosphate phospholipase C activity"/>
    <property type="evidence" value="ECO:0007669"/>
    <property type="project" value="TreeGrafter"/>
</dbReference>
<dbReference type="PANTHER" id="PTHR10336">
    <property type="entry name" value="PHOSPHOINOSITIDE-SPECIFIC PHOSPHOLIPASE C FAMILY PROTEIN"/>
    <property type="match status" value="1"/>
</dbReference>
<dbReference type="PROSITE" id="PS50007">
    <property type="entry name" value="PIPLC_X_DOMAIN"/>
    <property type="match status" value="1"/>
</dbReference>
<dbReference type="Pfam" id="PF00388">
    <property type="entry name" value="PI-PLC-X"/>
    <property type="match status" value="1"/>
</dbReference>
<evidence type="ECO:0000313" key="3">
    <source>
        <dbReference type="Proteomes" id="UP000095280"/>
    </source>
</evidence>